<name>A0A2S7URR2_9GAMM</name>
<evidence type="ECO:0000313" key="2">
    <source>
        <dbReference type="EMBL" id="PQJ52633.1"/>
    </source>
</evidence>
<evidence type="ECO:0000313" key="3">
    <source>
        <dbReference type="Proteomes" id="UP000239007"/>
    </source>
</evidence>
<sequence length="369" mass="42563">MRRPAKFRLLFLIVAIVSYWVTSKVMPDTVPSAISWLDYQSPWFVLGNVIWLKLLAVTSLFFIVIPACYWFFVIKAGEQPVWKIIMIFSLSSLIARYQYPEQIAQYFEFIMYLRYPIIAVLLILELFLMYTIVKSLWNARKLSGDPRIHTNIKYAEKLANLGLSNKEKDKLERENALALAFAYEPTSWYYAIKYFSRNHVKNIANINLLSAYRMHLVFALLALVGVAYLCYWLLFDFSQTLAIVIATFVSYSITMVVANHRASRHHSLYLMDDHLVINDSLWGLLIVDVNKIASLQTIESEQGESAKELDKDQDQLKIGRGDANIRLTFTEPQSFFTGMGMTCDKVESVNLAVDTPEPVILEFNKIRSE</sequence>
<keyword evidence="1" id="KW-0812">Transmembrane</keyword>
<feature type="transmembrane region" description="Helical" evidence="1">
    <location>
        <begin position="81"/>
        <end position="99"/>
    </location>
</feature>
<feature type="transmembrane region" description="Helical" evidence="1">
    <location>
        <begin position="216"/>
        <end position="234"/>
    </location>
</feature>
<feature type="transmembrane region" description="Helical" evidence="1">
    <location>
        <begin position="111"/>
        <end position="133"/>
    </location>
</feature>
<feature type="transmembrane region" description="Helical" evidence="1">
    <location>
        <begin position="240"/>
        <end position="258"/>
    </location>
</feature>
<evidence type="ECO:0000256" key="1">
    <source>
        <dbReference type="SAM" id="Phobius"/>
    </source>
</evidence>
<gene>
    <name evidence="2" type="ORF">BTO11_02515</name>
</gene>
<keyword evidence="1" id="KW-1133">Transmembrane helix</keyword>
<dbReference type="RefSeq" id="WP_105051097.1">
    <property type="nucleotide sequence ID" value="NZ_BMYG01000004.1"/>
</dbReference>
<proteinExistence type="predicted"/>
<reference evidence="2 3" key="1">
    <citation type="submission" date="2016-12" db="EMBL/GenBank/DDBJ databases">
        <title>Diversity of luminous bacteria.</title>
        <authorList>
            <person name="Yoshizawa S."/>
            <person name="Kogure K."/>
        </authorList>
    </citation>
    <scope>NUCLEOTIDE SEQUENCE [LARGE SCALE GENOMIC DNA]</scope>
    <source>
        <strain evidence="2 3">SA4-48</strain>
    </source>
</reference>
<keyword evidence="3" id="KW-1185">Reference proteome</keyword>
<comment type="caution">
    <text evidence="2">The sequence shown here is derived from an EMBL/GenBank/DDBJ whole genome shotgun (WGS) entry which is preliminary data.</text>
</comment>
<dbReference type="Proteomes" id="UP000239007">
    <property type="component" value="Unassembled WGS sequence"/>
</dbReference>
<dbReference type="OrthoDB" id="6335244at2"/>
<accession>A0A2S7URR2</accession>
<organism evidence="2 3">
    <name type="scientific">Psychrosphaera saromensis</name>
    <dbReference type="NCBI Taxonomy" id="716813"/>
    <lineage>
        <taxon>Bacteria</taxon>
        <taxon>Pseudomonadati</taxon>
        <taxon>Pseudomonadota</taxon>
        <taxon>Gammaproteobacteria</taxon>
        <taxon>Alteromonadales</taxon>
        <taxon>Pseudoalteromonadaceae</taxon>
        <taxon>Psychrosphaera</taxon>
    </lineage>
</organism>
<feature type="transmembrane region" description="Helical" evidence="1">
    <location>
        <begin position="51"/>
        <end position="74"/>
    </location>
</feature>
<dbReference type="AlphaFoldDB" id="A0A2S7URR2"/>
<protein>
    <submittedName>
        <fullName evidence="2">Uncharacterized protein</fullName>
    </submittedName>
</protein>
<keyword evidence="1" id="KW-0472">Membrane</keyword>
<dbReference type="EMBL" id="MSCH01000003">
    <property type="protein sequence ID" value="PQJ52633.1"/>
    <property type="molecule type" value="Genomic_DNA"/>
</dbReference>